<dbReference type="EMBL" id="MN062187">
    <property type="protein sequence ID" value="QEG09356.1"/>
    <property type="molecule type" value="Genomic_DNA"/>
</dbReference>
<organism evidence="1 2">
    <name type="scientific">Xanthomonas phage Samson</name>
    <dbReference type="NCBI Taxonomy" id="2596676"/>
    <lineage>
        <taxon>Viruses</taxon>
        <taxon>Duplodnaviria</taxon>
        <taxon>Heunggongvirae</taxon>
        <taxon>Uroviricota</taxon>
        <taxon>Caudoviricetes</taxon>
        <taxon>Jondennisvirinae</taxon>
        <taxon>Septimatrevirus</taxon>
        <taxon>Septimatrevirus samson</taxon>
    </lineage>
</organism>
<dbReference type="Proteomes" id="UP000323235">
    <property type="component" value="Segment"/>
</dbReference>
<evidence type="ECO:0000313" key="1">
    <source>
        <dbReference type="EMBL" id="QEG09356.1"/>
    </source>
</evidence>
<evidence type="ECO:0000313" key="2">
    <source>
        <dbReference type="Proteomes" id="UP000323235"/>
    </source>
</evidence>
<keyword evidence="2" id="KW-1185">Reference proteome</keyword>
<reference evidence="2" key="1">
    <citation type="submission" date="2019-06" db="EMBL/GenBank/DDBJ databases">
        <title>Complete Genome Sequence of Xanthomonas spp. Siphophage Samson.</title>
        <authorList>
            <person name="Clark S."/>
            <person name="Le T."/>
            <person name="Moreland R."/>
            <person name="Gonzalez C.F."/>
            <person name="Liu M."/>
            <person name="Ramsey J."/>
        </authorList>
    </citation>
    <scope>NUCLEOTIDE SEQUENCE [LARGE SCALE GENOMIC DNA]</scope>
</reference>
<sequence length="166" mass="18891">MEIRIDNVNEVLAAIGLTGRHERKGQGWHRVYIHAPQEGTDVTLYLGRVMFQHGVFQWVKWCVPPNEGELQDYDVYWFRWAVYTATGKHLGPKSWARLKAKAQERAQTKRDAAKAARDALNADRVAAGKKPRTRALAPVNPRRAACMIVGEWLSAELGREVHLFAF</sequence>
<accession>A0A5B9N9R5</accession>
<gene>
    <name evidence="1" type="ORF">Samson_041</name>
</gene>
<protein>
    <submittedName>
        <fullName evidence="1">Uncharacterized protein</fullName>
    </submittedName>
</protein>
<proteinExistence type="predicted"/>
<name>A0A5B9N9R5_9CAUD</name>